<dbReference type="PRINTS" id="PR01919">
    <property type="entry name" value="TNFACTORR1B"/>
</dbReference>
<feature type="compositionally biased region" description="Low complexity" evidence="6">
    <location>
        <begin position="317"/>
        <end position="338"/>
    </location>
</feature>
<name>A0ABM4N2V9_EQUPR</name>
<feature type="disulfide bond" evidence="5">
    <location>
        <begin position="78"/>
        <end position="93"/>
    </location>
</feature>
<evidence type="ECO:0000256" key="5">
    <source>
        <dbReference type="PROSITE-ProRule" id="PRU00206"/>
    </source>
</evidence>
<feature type="compositionally biased region" description="Pro residues" evidence="6">
    <location>
        <begin position="240"/>
        <end position="249"/>
    </location>
</feature>
<protein>
    <submittedName>
        <fullName evidence="11">Tumor necrosis factor receptor superfamily member 1B isoform X4</fullName>
    </submittedName>
</protein>
<feature type="transmembrane region" description="Helical" evidence="7">
    <location>
        <begin position="259"/>
        <end position="284"/>
    </location>
</feature>
<evidence type="ECO:0000256" key="8">
    <source>
        <dbReference type="SAM" id="SignalP"/>
    </source>
</evidence>
<dbReference type="Gene3D" id="2.10.50.10">
    <property type="entry name" value="Tumor Necrosis Factor Receptor, subunit A, domain 2"/>
    <property type="match status" value="2"/>
</dbReference>
<keyword evidence="7" id="KW-0812">Transmembrane</keyword>
<feature type="domain" description="TNFR-Cys" evidence="9">
    <location>
        <begin position="39"/>
        <end position="75"/>
    </location>
</feature>
<feature type="compositionally biased region" description="Polar residues" evidence="6">
    <location>
        <begin position="397"/>
        <end position="417"/>
    </location>
</feature>
<feature type="domain" description="TNFR-Cys" evidence="9">
    <location>
        <begin position="119"/>
        <end position="161"/>
    </location>
</feature>
<dbReference type="InterPro" id="IPR033996">
    <property type="entry name" value="TNFRSF1B_N"/>
</dbReference>
<evidence type="ECO:0000256" key="6">
    <source>
        <dbReference type="SAM" id="MobiDB-lite"/>
    </source>
</evidence>
<dbReference type="GeneID" id="103552189"/>
<feature type="region of interest" description="Disordered" evidence="6">
    <location>
        <begin position="397"/>
        <end position="482"/>
    </location>
</feature>
<keyword evidence="3 5" id="KW-1015">Disulfide bond</keyword>
<dbReference type="PROSITE" id="PS00652">
    <property type="entry name" value="TNFR_NGFR_1"/>
    <property type="match status" value="1"/>
</dbReference>
<feature type="region of interest" description="Disordered" evidence="6">
    <location>
        <begin position="209"/>
        <end position="249"/>
    </location>
</feature>
<keyword evidence="7" id="KW-1133">Transmembrane helix</keyword>
<evidence type="ECO:0000256" key="7">
    <source>
        <dbReference type="SAM" id="Phobius"/>
    </source>
</evidence>
<feature type="domain" description="TNFR-Cys" evidence="9">
    <location>
        <begin position="77"/>
        <end position="118"/>
    </location>
</feature>
<dbReference type="InterPro" id="IPR001368">
    <property type="entry name" value="TNFR/NGFR_Cys_rich_reg"/>
</dbReference>
<evidence type="ECO:0000259" key="9">
    <source>
        <dbReference type="PROSITE" id="PS50050"/>
    </source>
</evidence>
<dbReference type="PANTHER" id="PTHR47386">
    <property type="entry name" value="TUMOR NECROSIS FACTOR RECEPTOR SUPERFAMILY MEMBER 1B"/>
    <property type="match status" value="1"/>
</dbReference>
<evidence type="ECO:0000256" key="3">
    <source>
        <dbReference type="ARBA" id="ARBA00023157"/>
    </source>
</evidence>
<feature type="repeat" description="TNFR-Cys" evidence="5">
    <location>
        <begin position="39"/>
        <end position="75"/>
    </location>
</feature>
<comment type="caution">
    <text evidence="5">Lacks conserved residue(s) required for the propagation of feature annotation.</text>
</comment>
<feature type="compositionally biased region" description="Polar residues" evidence="6">
    <location>
        <begin position="433"/>
        <end position="445"/>
    </location>
</feature>
<feature type="disulfide bond" evidence="5">
    <location>
        <begin position="100"/>
        <end position="118"/>
    </location>
</feature>
<evidence type="ECO:0000313" key="10">
    <source>
        <dbReference type="Proteomes" id="UP001652662"/>
    </source>
</evidence>
<sequence>MAPAALWAALAVGLQLWAAGRAVPAQVVFPRSVPEPSNLCQPREYYDERAQRRCSQCPPGCRAKSFCNETSDTVCVPCEDSTYTQLWNWLPECLSCGSRCSTGQVETQACTLKQNRICTCEPGRYCILPRQEGCQVCGLLRKCPPGFGVAKPGTATSNVVCAACAPGTFSDRTSSTDTCRPHRNCSSVAVPGNASMDAVCKSVLPTPRVASEPASAPQPGSTRSHHAELTRGPSTAPGTSPLPPMVPSPPAEGLITGNFSLPIGLIVGVTALGLLVIGLVNCVIMTQKKKKSFCLQGEAKVPHLPADKAGGAPGQEQQHLLTTAQSSSSSSLESSASTADKRAPTGDQLHAPGTGKASGPGEVRASSSSSAEPSSGSHGTQVNVTCIVNVCSNSGHGSQCPSQTSSTAGDTDASPSDSLKDEQVPFSKEECPCQSQSGASETLLQNPEEKPLPLGVPEGGVKSLTRPARDASQPRGADLWAF</sequence>
<feature type="region of interest" description="Disordered" evidence="6">
    <location>
        <begin position="305"/>
        <end position="379"/>
    </location>
</feature>
<keyword evidence="1 8" id="KW-0732">Signal</keyword>
<dbReference type="PANTHER" id="PTHR47386:SF1">
    <property type="entry name" value="TUMOR NECROSIS FACTOR RECEPTOR SUPERFAMILY MEMBER 1B"/>
    <property type="match status" value="1"/>
</dbReference>
<feature type="chain" id="PRO_5047160234" evidence="8">
    <location>
        <begin position="23"/>
        <end position="482"/>
    </location>
</feature>
<keyword evidence="7" id="KW-0472">Membrane</keyword>
<feature type="signal peptide" evidence="8">
    <location>
        <begin position="1"/>
        <end position="22"/>
    </location>
</feature>
<keyword evidence="4" id="KW-0325">Glycoprotein</keyword>
<feature type="compositionally biased region" description="Basic and acidic residues" evidence="6">
    <location>
        <begin position="418"/>
        <end position="431"/>
    </location>
</feature>
<dbReference type="InterPro" id="IPR051670">
    <property type="entry name" value="TNF_chemokine_rcpt-like"/>
</dbReference>
<feature type="repeat" description="TNFR-Cys" evidence="5">
    <location>
        <begin position="119"/>
        <end position="161"/>
    </location>
</feature>
<dbReference type="CDD" id="cd10577">
    <property type="entry name" value="TNFRSF1B"/>
    <property type="match status" value="1"/>
</dbReference>
<feature type="domain" description="TNFR-Cys" evidence="9">
    <location>
        <begin position="163"/>
        <end position="200"/>
    </location>
</feature>
<feature type="disulfide bond" evidence="5">
    <location>
        <begin position="143"/>
        <end position="161"/>
    </location>
</feature>
<proteinExistence type="predicted"/>
<keyword evidence="2" id="KW-0677">Repeat</keyword>
<dbReference type="PROSITE" id="PS50050">
    <property type="entry name" value="TNFR_NGFR_2"/>
    <property type="match status" value="4"/>
</dbReference>
<evidence type="ECO:0000256" key="1">
    <source>
        <dbReference type="ARBA" id="ARBA00022729"/>
    </source>
</evidence>
<dbReference type="InterPro" id="IPR020411">
    <property type="entry name" value="TNFR_1B"/>
</dbReference>
<reference evidence="11" key="2">
    <citation type="submission" date="2025-08" db="UniProtKB">
        <authorList>
            <consortium name="RefSeq"/>
        </authorList>
    </citation>
    <scope>IDENTIFICATION</scope>
    <source>
        <tissue evidence="11">Blood</tissue>
    </source>
</reference>
<feature type="disulfide bond" evidence="5">
    <location>
        <begin position="164"/>
        <end position="179"/>
    </location>
</feature>
<evidence type="ECO:0000256" key="2">
    <source>
        <dbReference type="ARBA" id="ARBA00022737"/>
    </source>
</evidence>
<dbReference type="SMART" id="SM00208">
    <property type="entry name" value="TNFR"/>
    <property type="match status" value="4"/>
</dbReference>
<reference evidence="10" key="1">
    <citation type="submission" date="2025-05" db="UniProtKB">
        <authorList>
            <consortium name="RefSeq"/>
        </authorList>
    </citation>
    <scope>NUCLEOTIDE SEQUENCE [LARGE SCALE GENOMIC DNA]</scope>
</reference>
<gene>
    <name evidence="11" type="primary">TNFRSF1B</name>
</gene>
<keyword evidence="10" id="KW-1185">Reference proteome</keyword>
<dbReference type="Proteomes" id="UP001652662">
    <property type="component" value="Chromosome 2"/>
</dbReference>
<dbReference type="SUPFAM" id="SSF57586">
    <property type="entry name" value="TNF receptor-like"/>
    <property type="match status" value="2"/>
</dbReference>
<accession>A0ABM4N2V9</accession>
<organism evidence="10 11">
    <name type="scientific">Equus przewalskii</name>
    <name type="common">Przewalski's horse</name>
    <name type="synonym">Equus caballus przewalskii</name>
    <dbReference type="NCBI Taxonomy" id="9798"/>
    <lineage>
        <taxon>Eukaryota</taxon>
        <taxon>Metazoa</taxon>
        <taxon>Chordata</taxon>
        <taxon>Craniata</taxon>
        <taxon>Vertebrata</taxon>
        <taxon>Euteleostomi</taxon>
        <taxon>Mammalia</taxon>
        <taxon>Eutheria</taxon>
        <taxon>Laurasiatheria</taxon>
        <taxon>Perissodactyla</taxon>
        <taxon>Equidae</taxon>
        <taxon>Equus</taxon>
    </lineage>
</organism>
<evidence type="ECO:0000313" key="11">
    <source>
        <dbReference type="RefSeq" id="XP_070459278.1"/>
    </source>
</evidence>
<feature type="repeat" description="TNFR-Cys" evidence="5">
    <location>
        <begin position="77"/>
        <end position="118"/>
    </location>
</feature>
<evidence type="ECO:0000256" key="4">
    <source>
        <dbReference type="ARBA" id="ARBA00023180"/>
    </source>
</evidence>
<feature type="compositionally biased region" description="Low complexity" evidence="6">
    <location>
        <begin position="359"/>
        <end position="377"/>
    </location>
</feature>
<dbReference type="Pfam" id="PF00020">
    <property type="entry name" value="TNFR_c6"/>
    <property type="match status" value="3"/>
</dbReference>
<dbReference type="RefSeq" id="XP_070459278.1">
    <property type="nucleotide sequence ID" value="XM_070603177.1"/>
</dbReference>
<feature type="repeat" description="TNFR-Cys" evidence="5">
    <location>
        <begin position="163"/>
        <end position="200"/>
    </location>
</feature>
<keyword evidence="11" id="KW-0675">Receptor</keyword>